<name>A0A511N0M7_DEIC1</name>
<dbReference type="InterPro" id="IPR008565">
    <property type="entry name" value="TtsA-like_GH18_dom"/>
</dbReference>
<feature type="domain" description="TtsA-like Glycoside hydrolase family 108" evidence="1">
    <location>
        <begin position="9"/>
        <end position="96"/>
    </location>
</feature>
<reference evidence="2 3" key="1">
    <citation type="submission" date="2019-07" db="EMBL/GenBank/DDBJ databases">
        <title>Whole genome shotgun sequence of Deinococcus cellulosilyticus NBRC 106333.</title>
        <authorList>
            <person name="Hosoyama A."/>
            <person name="Uohara A."/>
            <person name="Ohji S."/>
            <person name="Ichikawa N."/>
        </authorList>
    </citation>
    <scope>NUCLEOTIDE SEQUENCE [LARGE SCALE GENOMIC DNA]</scope>
    <source>
        <strain evidence="2 3">NBRC 106333</strain>
    </source>
</reference>
<protein>
    <recommendedName>
        <fullName evidence="1">TtsA-like Glycoside hydrolase family 108 domain-containing protein</fullName>
    </recommendedName>
</protein>
<comment type="caution">
    <text evidence="2">The sequence shown here is derived from an EMBL/GenBank/DDBJ whole genome shotgun (WGS) entry which is preliminary data.</text>
</comment>
<dbReference type="CDD" id="cd13926">
    <property type="entry name" value="N-acetylmuramidase_GH108"/>
    <property type="match status" value="1"/>
</dbReference>
<accession>A0A511N0M7</accession>
<dbReference type="Gene3D" id="1.20.141.10">
    <property type="entry name" value="Chitosanase, subunit A, domain 1"/>
    <property type="match status" value="1"/>
</dbReference>
<evidence type="ECO:0000259" key="1">
    <source>
        <dbReference type="Pfam" id="PF05838"/>
    </source>
</evidence>
<dbReference type="RefSeq" id="WP_146883648.1">
    <property type="nucleotide sequence ID" value="NZ_BJXB01000005.1"/>
</dbReference>
<dbReference type="EMBL" id="BJXB01000005">
    <property type="protein sequence ID" value="GEM45926.1"/>
    <property type="molecule type" value="Genomic_DNA"/>
</dbReference>
<dbReference type="Proteomes" id="UP000321306">
    <property type="component" value="Unassembled WGS sequence"/>
</dbReference>
<dbReference type="InterPro" id="IPR023346">
    <property type="entry name" value="Lysozyme-like_dom_sf"/>
</dbReference>
<sequence length="184" mass="20829">MNAFNHAVNLILGHEGGYSDDPRDPGNWTGGQVGSGVLRGTKWGIAANTYPNLDIKHLTRQQAVEIYRRDYWLAMDCDNLSAPLGLCVFDCAVNMGKGRAREFLRDTGDWEEFMAKRLEFYTNLSTFSTFGRGWARRVAGIIREAEKLEQMESLEKKTVTVYDPTNNRRIGDGTLIGSKVYLRR</sequence>
<proteinExistence type="predicted"/>
<evidence type="ECO:0000313" key="3">
    <source>
        <dbReference type="Proteomes" id="UP000321306"/>
    </source>
</evidence>
<evidence type="ECO:0000313" key="2">
    <source>
        <dbReference type="EMBL" id="GEM45926.1"/>
    </source>
</evidence>
<organism evidence="2 3">
    <name type="scientific">Deinococcus cellulosilyticus (strain DSM 18568 / NBRC 106333 / KACC 11606 / 5516J-15)</name>
    <dbReference type="NCBI Taxonomy" id="1223518"/>
    <lineage>
        <taxon>Bacteria</taxon>
        <taxon>Thermotogati</taxon>
        <taxon>Deinococcota</taxon>
        <taxon>Deinococci</taxon>
        <taxon>Deinococcales</taxon>
        <taxon>Deinococcaceae</taxon>
        <taxon>Deinococcus</taxon>
    </lineage>
</organism>
<keyword evidence="3" id="KW-1185">Reference proteome</keyword>
<dbReference type="Pfam" id="PF05838">
    <property type="entry name" value="Glyco_hydro_108"/>
    <property type="match status" value="1"/>
</dbReference>
<gene>
    <name evidence="2" type="ORF">DC3_15610</name>
</gene>
<dbReference type="SUPFAM" id="SSF53955">
    <property type="entry name" value="Lysozyme-like"/>
    <property type="match status" value="1"/>
</dbReference>
<dbReference type="OrthoDB" id="9815229at2"/>
<dbReference type="AlphaFoldDB" id="A0A511N0M7"/>